<keyword evidence="1" id="KW-0802">TPR repeat</keyword>
<evidence type="ECO:0000313" key="2">
    <source>
        <dbReference type="EMBL" id="ABS64162.1"/>
    </source>
</evidence>
<name>A7HW79_PARL1</name>
<organism evidence="2 3">
    <name type="scientific">Parvibaculum lavamentivorans (strain DS-1 / DSM 13023 / NCIMB 13966)</name>
    <dbReference type="NCBI Taxonomy" id="402881"/>
    <lineage>
        <taxon>Bacteria</taxon>
        <taxon>Pseudomonadati</taxon>
        <taxon>Pseudomonadota</taxon>
        <taxon>Alphaproteobacteria</taxon>
        <taxon>Hyphomicrobiales</taxon>
        <taxon>Parvibaculaceae</taxon>
        <taxon>Parvibaculum</taxon>
    </lineage>
</organism>
<dbReference type="HOGENOM" id="CLU_010140_2_0_5"/>
<dbReference type="eggNOG" id="COG0457">
    <property type="taxonomic scope" value="Bacteria"/>
</dbReference>
<dbReference type="OrthoDB" id="6193797at2"/>
<dbReference type="KEGG" id="pla:Plav_2553"/>
<dbReference type="RefSeq" id="WP_012111473.1">
    <property type="nucleotide sequence ID" value="NC_009719.1"/>
</dbReference>
<dbReference type="PANTHER" id="PTHR44809:SF1">
    <property type="entry name" value="PROTEIN O-MANNOSYL-TRANSFERASE TMTC1"/>
    <property type="match status" value="1"/>
</dbReference>
<gene>
    <name evidence="2" type="ordered locus">Plav_2553</name>
</gene>
<feature type="repeat" description="TPR" evidence="1">
    <location>
        <begin position="19"/>
        <end position="52"/>
    </location>
</feature>
<reference evidence="2 3" key="1">
    <citation type="journal article" date="2011" name="Stand. Genomic Sci.">
        <title>Complete genome sequence of Parvibaculum lavamentivorans type strain (DS-1(T)).</title>
        <authorList>
            <person name="Schleheck D."/>
            <person name="Weiss M."/>
            <person name="Pitluck S."/>
            <person name="Bruce D."/>
            <person name="Land M.L."/>
            <person name="Han S."/>
            <person name="Saunders E."/>
            <person name="Tapia R."/>
            <person name="Detter C."/>
            <person name="Brettin T."/>
            <person name="Han J."/>
            <person name="Woyke T."/>
            <person name="Goodwin L."/>
            <person name="Pennacchio L."/>
            <person name="Nolan M."/>
            <person name="Cook A.M."/>
            <person name="Kjelleberg S."/>
            <person name="Thomas T."/>
        </authorList>
    </citation>
    <scope>NUCLEOTIDE SEQUENCE [LARGE SCALE GENOMIC DNA]</scope>
    <source>
        <strain evidence="3">DS-1 / DSM 13023 / NCIMB 13966</strain>
    </source>
</reference>
<dbReference type="PROSITE" id="PS50005">
    <property type="entry name" value="TPR"/>
    <property type="match status" value="4"/>
</dbReference>
<evidence type="ECO:0000256" key="1">
    <source>
        <dbReference type="PROSITE-ProRule" id="PRU00339"/>
    </source>
</evidence>
<dbReference type="Pfam" id="PF13424">
    <property type="entry name" value="TPR_12"/>
    <property type="match status" value="1"/>
</dbReference>
<dbReference type="InterPro" id="IPR052943">
    <property type="entry name" value="TMTC_O-mannosyl-trnsfr"/>
</dbReference>
<dbReference type="SUPFAM" id="SSF48452">
    <property type="entry name" value="TPR-like"/>
    <property type="match status" value="1"/>
</dbReference>
<dbReference type="PANTHER" id="PTHR44809">
    <property type="match status" value="1"/>
</dbReference>
<dbReference type="InterPro" id="IPR011990">
    <property type="entry name" value="TPR-like_helical_dom_sf"/>
</dbReference>
<feature type="repeat" description="TPR" evidence="1">
    <location>
        <begin position="120"/>
        <end position="153"/>
    </location>
</feature>
<evidence type="ECO:0000313" key="3">
    <source>
        <dbReference type="Proteomes" id="UP000006377"/>
    </source>
</evidence>
<dbReference type="SMART" id="SM00028">
    <property type="entry name" value="TPR"/>
    <property type="match status" value="5"/>
</dbReference>
<keyword evidence="3" id="KW-1185">Reference proteome</keyword>
<feature type="repeat" description="TPR" evidence="1">
    <location>
        <begin position="188"/>
        <end position="221"/>
    </location>
</feature>
<dbReference type="Proteomes" id="UP000006377">
    <property type="component" value="Chromosome"/>
</dbReference>
<dbReference type="Gene3D" id="1.25.40.10">
    <property type="entry name" value="Tetratricopeptide repeat domain"/>
    <property type="match status" value="2"/>
</dbReference>
<sequence length="547" mass="60350">MSTMSNRRLAAGKSVTGDLQKKYEQGLRLLDQGRANDALTRFRKVLAADPRHVNALNALCRSLIAVGRPDEAVHALDAAAASAPEDKQHLLALAGICFAYKHVRAEELYRRVLTIDPDAFVALGNLASIIVEKAGYQEAVDLISHALEIRPDTAECYNTLGRALAGAAMYDEAEASYRRAIAINPELPTVYANYGALLDVVGRQQEALQLLQIALNMNPDCDGTRWNLARALLATGHIEAGWDMYGFGFACRERSPYRPFPGLIWEGEDLSDKTFMVWREQGLGDDLYFSTCYHDLVREAGHLIIETDRRLVSLYQRTWPEATVRAETGTSTGLGNYGEVDFDVTAPAGIVASRRRRSLQSFPANPRPLVADPARRQAARDWLATLGPGPRIGFCWRSSVRNPIRASFATRLEHWLDFLKLDTVQVVNLQYGEADEEIIEAEEKYGIRIHRMPGLDTMNDLEGTAALTAELDFFVAQWNASSEMAGALCIPGVVYLAAGNPVLLGTGGIPWHPCLKPFQIRPGFDPLALTRAMTDEALTRLRAAGKL</sequence>
<protein>
    <submittedName>
        <fullName evidence="2">Tetratricopeptide TPR_2 repeat protein</fullName>
    </submittedName>
</protein>
<accession>A7HW79</accession>
<dbReference type="AlphaFoldDB" id="A7HW79"/>
<dbReference type="Pfam" id="PF14559">
    <property type="entry name" value="TPR_19"/>
    <property type="match status" value="1"/>
</dbReference>
<dbReference type="InterPro" id="IPR019734">
    <property type="entry name" value="TPR_rpt"/>
</dbReference>
<proteinExistence type="predicted"/>
<dbReference type="SUPFAM" id="SSF53756">
    <property type="entry name" value="UDP-Glycosyltransferase/glycogen phosphorylase"/>
    <property type="match status" value="1"/>
</dbReference>
<dbReference type="EMBL" id="CP000774">
    <property type="protein sequence ID" value="ABS64162.1"/>
    <property type="molecule type" value="Genomic_DNA"/>
</dbReference>
<feature type="repeat" description="TPR" evidence="1">
    <location>
        <begin position="154"/>
        <end position="187"/>
    </location>
</feature>
<dbReference type="STRING" id="402881.Plav_2553"/>